<evidence type="ECO:0000313" key="7">
    <source>
        <dbReference type="Proteomes" id="UP000024837"/>
    </source>
</evidence>
<dbReference type="Gene3D" id="1.10.287.1490">
    <property type="match status" value="2"/>
</dbReference>
<gene>
    <name evidence="6" type="ORF">DRE_06672</name>
</gene>
<dbReference type="HOGENOM" id="CLU_389802_0_0_1"/>
<name>W7HKS5_9PEZI</name>
<proteinExistence type="predicted"/>
<dbReference type="PANTHER" id="PTHR34707:SF1">
    <property type="entry name" value="VIMENTIN-TYPE INTERMEDIATE FILAMENT-ASSOCIATED COILED-COIL PROTEIN"/>
    <property type="match status" value="1"/>
</dbReference>
<dbReference type="InterPro" id="IPR012943">
    <property type="entry name" value="Cnn_1N"/>
</dbReference>
<feature type="domain" description="Centrosomin N-terminal motif 1" evidence="5">
    <location>
        <begin position="179"/>
        <end position="249"/>
    </location>
</feature>
<evidence type="ECO:0000313" key="6">
    <source>
        <dbReference type="EMBL" id="EWC44591.1"/>
    </source>
</evidence>
<sequence length="708" mass="81125">MAALFNSPSASHMDVTSAAFSSPKFSPEKTFIQPRDDQLLRAGAIGNKGQPKRGLSIGAPKSTLNITTPSRQPLGDRTNRKSNVEFTPLLKSVHKNNMNNFNAKLDAVVARTPIGLRHMEVDSGDTPRLPRGDSSGIDASSYNDDNTPIAPQNDDSGDVSTPIPRIGGKAGVLDDGQLTLREQEKVIDDIKKENFSLKLKIFFLDDKLNKLGPEFNDVAIRENIDLKVEHTTLRAELKRLKKCLMDSEKLIMELQGDAQTAQSHAQQRFADGKQAEADSARMKDLLAELNDKNSQLDLLRQENDNLKLELRDRDDTEREDAEQIEALNRRAAQLEEQREDLEAELRARNEELDNRQDLQDDEAETLRDRIKELEEELRSRYDEEGKDHDGLQSRLQELQDELSGKDEELKAMQEEHDEQIAAARQQYQQKKAAMKVIQDERDSLEKNLATLEAERQGHDNELGDKAMELEHDNRQLQNELDEIKDKMEEAIDQRNYIENEKAALVEKHEEELQRIREDYQERSVFMRNTALDRESNRQRLQDDLVKLQEDLASMTTLHREKSAEVDSLKNRIAQLTNNFGGDFKALQIDITKLQEEKDRFKRQLEDTDSQKNLLQLRHNTLTTESQQLQNDIARLTREMNDIKSSFSSEKQKFLNSEQFLKAQLAAEKNGLQAEIDKLRSTLEVRSKDVLRNGNWNSNTRQPTSELKA</sequence>
<evidence type="ECO:0000256" key="4">
    <source>
        <dbReference type="SAM" id="MobiDB-lite"/>
    </source>
</evidence>
<dbReference type="GO" id="GO:0005737">
    <property type="term" value="C:cytoplasm"/>
    <property type="evidence" value="ECO:0007669"/>
    <property type="project" value="UniProtKB-SubCell"/>
</dbReference>
<dbReference type="Pfam" id="PF07989">
    <property type="entry name" value="Cnn_1N"/>
    <property type="match status" value="1"/>
</dbReference>
<feature type="region of interest" description="Disordered" evidence="4">
    <location>
        <begin position="119"/>
        <end position="168"/>
    </location>
</feature>
<protein>
    <recommendedName>
        <fullName evidence="5">Centrosomin N-terminal motif 1 domain-containing protein</fullName>
    </recommendedName>
</protein>
<keyword evidence="7" id="KW-1185">Reference proteome</keyword>
<dbReference type="PANTHER" id="PTHR34707">
    <property type="entry name" value="VIMENTIN-TYPE INTERMEDIATE FILAMENT-ASSOCIATED COILED-COIL PROTEIN"/>
    <property type="match status" value="1"/>
</dbReference>
<feature type="compositionally biased region" description="Polar residues" evidence="4">
    <location>
        <begin position="62"/>
        <end position="71"/>
    </location>
</feature>
<feature type="compositionally biased region" description="Polar residues" evidence="4">
    <location>
        <begin position="137"/>
        <end position="154"/>
    </location>
</feature>
<accession>W7HKS5</accession>
<feature type="coiled-coil region" evidence="3">
    <location>
        <begin position="272"/>
        <end position="681"/>
    </location>
</feature>
<comment type="subcellular location">
    <subcellularLocation>
        <location evidence="1">Cytoplasm</location>
    </subcellularLocation>
</comment>
<dbReference type="GO" id="GO:0005815">
    <property type="term" value="C:microtubule organizing center"/>
    <property type="evidence" value="ECO:0007669"/>
    <property type="project" value="InterPro"/>
</dbReference>
<dbReference type="OrthoDB" id="10255000at2759"/>
<feature type="region of interest" description="Disordered" evidence="4">
    <location>
        <begin position="45"/>
        <end position="81"/>
    </location>
</feature>
<evidence type="ECO:0000256" key="2">
    <source>
        <dbReference type="ARBA" id="ARBA00022490"/>
    </source>
</evidence>
<keyword evidence="3" id="KW-0175">Coiled coil</keyword>
<dbReference type="GO" id="GO:0045098">
    <property type="term" value="C:type III intermediate filament"/>
    <property type="evidence" value="ECO:0007669"/>
    <property type="project" value="TreeGrafter"/>
</dbReference>
<organism evidence="6 7">
    <name type="scientific">Drechslerella stenobrocha 248</name>
    <dbReference type="NCBI Taxonomy" id="1043628"/>
    <lineage>
        <taxon>Eukaryota</taxon>
        <taxon>Fungi</taxon>
        <taxon>Dikarya</taxon>
        <taxon>Ascomycota</taxon>
        <taxon>Pezizomycotina</taxon>
        <taxon>Orbiliomycetes</taxon>
        <taxon>Orbiliales</taxon>
        <taxon>Orbiliaceae</taxon>
        <taxon>Drechslerella</taxon>
    </lineage>
</organism>
<keyword evidence="2" id="KW-0963">Cytoplasm</keyword>
<dbReference type="Proteomes" id="UP000024837">
    <property type="component" value="Unassembled WGS sequence"/>
</dbReference>
<reference evidence="6 7" key="1">
    <citation type="submission" date="2013-05" db="EMBL/GenBank/DDBJ databases">
        <title>Drechslerella stenobrocha genome reveals carnivorous origination and mechanical trapping mechanism of predatory fungi.</title>
        <authorList>
            <person name="Liu X."/>
            <person name="Zhang W."/>
            <person name="Liu K."/>
        </authorList>
    </citation>
    <scope>NUCLEOTIDE SEQUENCE [LARGE SCALE GENOMIC DNA]</scope>
    <source>
        <strain evidence="6 7">248</strain>
    </source>
</reference>
<evidence type="ECO:0000256" key="1">
    <source>
        <dbReference type="ARBA" id="ARBA00004496"/>
    </source>
</evidence>
<evidence type="ECO:0000256" key="3">
    <source>
        <dbReference type="SAM" id="Coils"/>
    </source>
</evidence>
<dbReference type="EMBL" id="KI966439">
    <property type="protein sequence ID" value="EWC44591.1"/>
    <property type="molecule type" value="Genomic_DNA"/>
</dbReference>
<dbReference type="AlphaFoldDB" id="W7HKS5"/>
<evidence type="ECO:0000259" key="5">
    <source>
        <dbReference type="Pfam" id="PF07989"/>
    </source>
</evidence>